<accession>A0A218NNH6</accession>
<dbReference type="RefSeq" id="WP_088820299.1">
    <property type="nucleotide sequence ID" value="NZ_CP019964.1"/>
</dbReference>
<reference evidence="1 2" key="1">
    <citation type="journal article" date="2017" name="Nat. Commun.">
        <title>'ARMAN' archaea depend on association with euryarchaeal host in culture and in situ.</title>
        <authorList>
            <person name="Golyshina O."/>
            <person name="Toshchakov S."/>
            <person name="Makarova K."/>
            <person name="Gavrilov S."/>
            <person name="Korzhenkov A."/>
            <person name="La Cono V."/>
            <person name="Arcadi E."/>
            <person name="Nechitaylo T."/>
            <person name="Ferrer M."/>
            <person name="Kublanov I."/>
            <person name="Wolf Y."/>
            <person name="Yakimov M."/>
            <person name="Golyshin P."/>
            <person name="Slesarev A."/>
            <person name="Kozyavkin S."/>
        </authorList>
    </citation>
    <scope>NUCLEOTIDE SEQUENCE [LARGE SCALE GENOMIC DNA]</scope>
    <source>
        <strain evidence="1 2">Mia14</strain>
    </source>
</reference>
<gene>
    <name evidence="1" type="ORF">Mia14_0739</name>
</gene>
<protein>
    <submittedName>
        <fullName evidence="1">Uncharacterized protein</fullName>
    </submittedName>
</protein>
<organism evidence="1 2">
    <name type="scientific">Candidatus Mancarchaeum acidiphilum</name>
    <dbReference type="NCBI Taxonomy" id="1920749"/>
    <lineage>
        <taxon>Archaea</taxon>
        <taxon>Candidatus Micrarchaeota</taxon>
        <taxon>Candidatus Mancarchaeum</taxon>
    </lineage>
</organism>
<proteinExistence type="predicted"/>
<dbReference type="KEGG" id="marh:Mia14_0739"/>
<dbReference type="Proteomes" id="UP000197679">
    <property type="component" value="Chromosome"/>
</dbReference>
<dbReference type="AlphaFoldDB" id="A0A218NNH6"/>
<dbReference type="GeneID" id="33314291"/>
<sequence length="109" mass="12426">MSEQNSYTISKADLRKLLINYKISEDTIARFFGELEKSHRHINALAFVSILEKSGVDLDNIVNILRRLGMDDVRINNILNDEDEQKLAAEPGRIFNASVEFSAEDEVNE</sequence>
<keyword evidence="2" id="KW-1185">Reference proteome</keyword>
<dbReference type="EMBL" id="CP019964">
    <property type="protein sequence ID" value="ASI14037.1"/>
    <property type="molecule type" value="Genomic_DNA"/>
</dbReference>
<name>A0A218NNH6_9ARCH</name>
<dbReference type="OrthoDB" id="378916at2157"/>
<evidence type="ECO:0000313" key="1">
    <source>
        <dbReference type="EMBL" id="ASI14037.1"/>
    </source>
</evidence>
<evidence type="ECO:0000313" key="2">
    <source>
        <dbReference type="Proteomes" id="UP000197679"/>
    </source>
</evidence>